<proteinExistence type="predicted"/>
<keyword evidence="1" id="KW-0732">Signal</keyword>
<evidence type="ECO:0000313" key="3">
    <source>
        <dbReference type="EMBL" id="SNV10242.1"/>
    </source>
</evidence>
<dbReference type="AlphaFoldDB" id="A0AAX2GYK8"/>
<evidence type="ECO:0000313" key="4">
    <source>
        <dbReference type="Proteomes" id="UP000215539"/>
    </source>
</evidence>
<feature type="domain" description="Calcineurin-like phosphoesterase" evidence="2">
    <location>
        <begin position="119"/>
        <end position="338"/>
    </location>
</feature>
<evidence type="ECO:0000259" key="2">
    <source>
        <dbReference type="Pfam" id="PF00149"/>
    </source>
</evidence>
<dbReference type="EMBL" id="LT906449">
    <property type="protein sequence ID" value="SNV10242.1"/>
    <property type="molecule type" value="Genomic_DNA"/>
</dbReference>
<feature type="chain" id="PRO_5043466334" evidence="1">
    <location>
        <begin position="28"/>
        <end position="393"/>
    </location>
</feature>
<dbReference type="Gene3D" id="3.60.21.10">
    <property type="match status" value="1"/>
</dbReference>
<dbReference type="SUPFAM" id="SSF56300">
    <property type="entry name" value="Metallo-dependent phosphatases"/>
    <property type="match status" value="1"/>
</dbReference>
<dbReference type="RefSeq" id="WP_074861027.1">
    <property type="nucleotide sequence ID" value="NZ_CP014227.1"/>
</dbReference>
<dbReference type="PANTHER" id="PTHR46546">
    <property type="entry name" value="SHEWANELLA-LIKE PROTEIN PHOSPHATASE 1"/>
    <property type="match status" value="1"/>
</dbReference>
<sequence length="393" mass="44731">MKTYFMNQWVKALAFMVLLLTNISLEAQSFYKPNLSNKWLDKDTSVAGYDGPYIFYEGNKATVYDITMEKGIAKVRKQTFDKGVAGKSFSSQVDASDAIHFKIRDQITNAPAEYPMPEKLIAISDIEGEFAAFKEFLINNGVMDKHYKWTFGKGHLVTVGDLFDRGLLVTQTLWLIYHLENEAEKAGGKVHFVIGNHDIMNMNEDFRYTRKKYFEDAILMGVPYLDFYKPNTELGRWLGSKNIIEKIGDYVFLHAGISKQVSDLGLSVQQMDDAMRPYYFREKEARKMIKDNPVIETLYHYGTSLYWHRGQGTVKETAADTQAYLAKLGAKKMVIGHSLHDGVTYLLDKTVIDLDVEHADGITEGLLIEGGKEYVVDKAGKRSEIRENVGRTK</sequence>
<dbReference type="GO" id="GO:0016787">
    <property type="term" value="F:hydrolase activity"/>
    <property type="evidence" value="ECO:0007669"/>
    <property type="project" value="InterPro"/>
</dbReference>
<gene>
    <name evidence="3" type="ORF">SAMEA44541418_01258</name>
</gene>
<reference evidence="3 4" key="1">
    <citation type="submission" date="2017-06" db="EMBL/GenBank/DDBJ databases">
        <authorList>
            <consortium name="Pathogen Informatics"/>
        </authorList>
    </citation>
    <scope>NUCLEOTIDE SEQUENCE [LARGE SCALE GENOMIC DNA]</scope>
    <source>
        <strain evidence="3 4">NCTC12947</strain>
    </source>
</reference>
<dbReference type="PANTHER" id="PTHR46546:SF4">
    <property type="entry name" value="SHEWANELLA-LIKE PROTEIN PHOSPHATASE 1"/>
    <property type="match status" value="1"/>
</dbReference>
<feature type="signal peptide" evidence="1">
    <location>
        <begin position="1"/>
        <end position="27"/>
    </location>
</feature>
<protein>
    <submittedName>
        <fullName evidence="3">Diadenosine tetraphosphatase</fullName>
    </submittedName>
</protein>
<dbReference type="InterPro" id="IPR004843">
    <property type="entry name" value="Calcineurin-like_PHP"/>
</dbReference>
<dbReference type="Proteomes" id="UP000215539">
    <property type="component" value="Chromosome 1"/>
</dbReference>
<name>A0AAX2GYK8_9FLAO</name>
<dbReference type="InterPro" id="IPR029052">
    <property type="entry name" value="Metallo-depent_PP-like"/>
</dbReference>
<dbReference type="Pfam" id="PF00149">
    <property type="entry name" value="Metallophos"/>
    <property type="match status" value="1"/>
</dbReference>
<organism evidence="3 4">
    <name type="scientific">Capnocytophaga haemolytica</name>
    <dbReference type="NCBI Taxonomy" id="45243"/>
    <lineage>
        <taxon>Bacteria</taxon>
        <taxon>Pseudomonadati</taxon>
        <taxon>Bacteroidota</taxon>
        <taxon>Flavobacteriia</taxon>
        <taxon>Flavobacteriales</taxon>
        <taxon>Flavobacteriaceae</taxon>
        <taxon>Capnocytophaga</taxon>
    </lineage>
</organism>
<evidence type="ECO:0000256" key="1">
    <source>
        <dbReference type="SAM" id="SignalP"/>
    </source>
</evidence>
<accession>A0AAX2GYK8</accession>